<keyword evidence="5 7" id="KW-0472">Membrane</keyword>
<evidence type="ECO:0000313" key="9">
    <source>
        <dbReference type="Proteomes" id="UP000204221"/>
    </source>
</evidence>
<evidence type="ECO:0000256" key="6">
    <source>
        <dbReference type="SAM" id="MobiDB-lite"/>
    </source>
</evidence>
<dbReference type="KEGG" id="ahg:AHOG_02345"/>
<evidence type="ECO:0000256" key="1">
    <source>
        <dbReference type="ARBA" id="ARBA00004141"/>
    </source>
</evidence>
<evidence type="ECO:0000256" key="5">
    <source>
        <dbReference type="ARBA" id="ARBA00023136"/>
    </source>
</evidence>
<dbReference type="AlphaFoldDB" id="A0A221VX96"/>
<dbReference type="Proteomes" id="UP000204221">
    <property type="component" value="Chromosome"/>
</dbReference>
<organism evidence="8 9">
    <name type="scientific">Actinoalloteichus hoggarensis</name>
    <dbReference type="NCBI Taxonomy" id="1470176"/>
    <lineage>
        <taxon>Bacteria</taxon>
        <taxon>Bacillati</taxon>
        <taxon>Actinomycetota</taxon>
        <taxon>Actinomycetes</taxon>
        <taxon>Pseudonocardiales</taxon>
        <taxon>Pseudonocardiaceae</taxon>
        <taxon>Actinoalloteichus</taxon>
    </lineage>
</organism>
<keyword evidence="4 7" id="KW-1133">Transmembrane helix</keyword>
<feature type="transmembrane region" description="Helical" evidence="7">
    <location>
        <begin position="454"/>
        <end position="473"/>
    </location>
</feature>
<dbReference type="EMBL" id="CP022521">
    <property type="protein sequence ID" value="ASO18133.1"/>
    <property type="molecule type" value="Genomic_DNA"/>
</dbReference>
<evidence type="ECO:0000256" key="7">
    <source>
        <dbReference type="SAM" id="Phobius"/>
    </source>
</evidence>
<dbReference type="Pfam" id="PF05140">
    <property type="entry name" value="ResB"/>
    <property type="match status" value="1"/>
</dbReference>
<dbReference type="GO" id="GO:0016020">
    <property type="term" value="C:membrane"/>
    <property type="evidence" value="ECO:0007669"/>
    <property type="project" value="UniProtKB-SubCell"/>
</dbReference>
<evidence type="ECO:0000256" key="2">
    <source>
        <dbReference type="ARBA" id="ARBA00022692"/>
    </source>
</evidence>
<feature type="region of interest" description="Disordered" evidence="6">
    <location>
        <begin position="525"/>
        <end position="574"/>
    </location>
</feature>
<sequence>MTATPRRRTPAPLAFLRNTWRGLTTMRTALTLLFLLALAAVPGALLPQESLNVSLVDDFYEDYPTLAPILARLGMFDVFASVWFAAIYVLLFVSLIGCLLPRTFDHARSLRAEPVLTPRRLGRLPHHRTVAVSDDVETVRARVEERLKGWRTVHRAEDDGVQTISAERGYLRELGNLVFHFALVGLLVSMAAGRLLGYEGQVIVRADGGEFCNSGIYNYDSFRPGITVDGTQLNPFCIRVHDFRAEYTHTGTATYFESNTSYVEGADPVDGTWHDHLLRVNHPLRMADDRVYLLGHGYAPEFTVTFPDGAERSGDVQWRPVDLPTMLSEGATKFDPPNTLDEQERRENQIAVTGLLAPTPMFTEEGLLTSGFPELNEPMVAVDVMRGDLGNNDGRGQSIFEIDQQMVEDGALERVARQNLAVGEEIELDDGTTVRFDGVERWTSLQVSYDPAQLWVLVSSMFILGGLGLSLIVKRRRLWVRITPQGSGAGTGRTVVEFGGLARTDQAGYGEEFTGLTTEVIAGLGEPTAVAPPSARDASAEPPDQAGDAASADATGAADEPPVSEPDSALGKDA</sequence>
<proteinExistence type="predicted"/>
<dbReference type="PANTHER" id="PTHR31566:SF0">
    <property type="entry name" value="CYTOCHROME C BIOGENESIS PROTEIN CCS1, CHLOROPLASTIC"/>
    <property type="match status" value="1"/>
</dbReference>
<feature type="transmembrane region" description="Helical" evidence="7">
    <location>
        <begin position="78"/>
        <end position="100"/>
    </location>
</feature>
<keyword evidence="9" id="KW-1185">Reference proteome</keyword>
<gene>
    <name evidence="8" type="primary">ccsB</name>
    <name evidence="8" type="ORF">AHOG_02345</name>
</gene>
<keyword evidence="3" id="KW-0201">Cytochrome c-type biogenesis</keyword>
<accession>A0A221VX96</accession>
<protein>
    <submittedName>
        <fullName evidence="8">Cytochrome c biogenesis protein CcsB</fullName>
    </submittedName>
</protein>
<evidence type="ECO:0000313" key="8">
    <source>
        <dbReference type="EMBL" id="ASO18133.1"/>
    </source>
</evidence>
<reference evidence="8 9" key="1">
    <citation type="submission" date="2017-07" db="EMBL/GenBank/DDBJ databases">
        <title>Complete genome sequence of Actinoalloteichus hoggarensis DSM 45943, type strain of Actinoalloteichus hoggarensis.</title>
        <authorList>
            <person name="Ruckert C."/>
            <person name="Nouioui I."/>
            <person name="Willmese J."/>
            <person name="van Wezel G."/>
            <person name="Klenk H.-P."/>
            <person name="Kalinowski J."/>
            <person name="Zotchev S.B."/>
        </authorList>
    </citation>
    <scope>NUCLEOTIDE SEQUENCE [LARGE SCALE GENOMIC DNA]</scope>
    <source>
        <strain evidence="8 9">DSM 45943</strain>
    </source>
</reference>
<evidence type="ECO:0000256" key="4">
    <source>
        <dbReference type="ARBA" id="ARBA00022989"/>
    </source>
</evidence>
<name>A0A221VX96_9PSEU</name>
<dbReference type="InterPro" id="IPR007816">
    <property type="entry name" value="ResB-like_domain"/>
</dbReference>
<evidence type="ECO:0000256" key="3">
    <source>
        <dbReference type="ARBA" id="ARBA00022748"/>
    </source>
</evidence>
<feature type="compositionally biased region" description="Low complexity" evidence="6">
    <location>
        <begin position="544"/>
        <end position="559"/>
    </location>
</feature>
<feature type="transmembrane region" description="Helical" evidence="7">
    <location>
        <begin position="177"/>
        <end position="196"/>
    </location>
</feature>
<keyword evidence="2 7" id="KW-0812">Transmembrane</keyword>
<dbReference type="GO" id="GO:0017004">
    <property type="term" value="P:cytochrome complex assembly"/>
    <property type="evidence" value="ECO:0007669"/>
    <property type="project" value="UniProtKB-KW"/>
</dbReference>
<dbReference type="InterPro" id="IPR023494">
    <property type="entry name" value="Cyt_c_bgen_Ccs1/CcsB/ResB"/>
</dbReference>
<dbReference type="PANTHER" id="PTHR31566">
    <property type="entry name" value="CYTOCHROME C BIOGENESIS PROTEIN CCS1, CHLOROPLASTIC"/>
    <property type="match status" value="1"/>
</dbReference>
<comment type="subcellular location">
    <subcellularLocation>
        <location evidence="1">Membrane</location>
        <topology evidence="1">Multi-pass membrane protein</topology>
    </subcellularLocation>
</comment>